<dbReference type="AlphaFoldDB" id="A0AAV3R4P9"/>
<comment type="similarity">
    <text evidence="1">Belongs to the heat shock protein 90 family.</text>
</comment>
<gene>
    <name evidence="3" type="ORF">LIER_24261</name>
</gene>
<evidence type="ECO:0000313" key="3">
    <source>
        <dbReference type="EMBL" id="GAA0169878.1"/>
    </source>
</evidence>
<accession>A0AAV3R4P9</accession>
<dbReference type="InterPro" id="IPR001404">
    <property type="entry name" value="Hsp90_fam"/>
</dbReference>
<dbReference type="Proteomes" id="UP001454036">
    <property type="component" value="Unassembled WGS sequence"/>
</dbReference>
<dbReference type="GO" id="GO:0140662">
    <property type="term" value="F:ATP-dependent protein folding chaperone"/>
    <property type="evidence" value="ECO:0007669"/>
    <property type="project" value="InterPro"/>
</dbReference>
<keyword evidence="2" id="KW-0143">Chaperone</keyword>
<evidence type="ECO:0000256" key="2">
    <source>
        <dbReference type="ARBA" id="ARBA00023186"/>
    </source>
</evidence>
<protein>
    <submittedName>
        <fullName evidence="3">Uncharacterized protein</fullName>
    </submittedName>
</protein>
<comment type="caution">
    <text evidence="3">The sequence shown here is derived from an EMBL/GenBank/DDBJ whole genome shotgun (WGS) entry which is preliminary data.</text>
</comment>
<name>A0AAV3R4P9_LITER</name>
<evidence type="ECO:0000256" key="1">
    <source>
        <dbReference type="ARBA" id="ARBA00008239"/>
    </source>
</evidence>
<dbReference type="GO" id="GO:0005524">
    <property type="term" value="F:ATP binding"/>
    <property type="evidence" value="ECO:0007669"/>
    <property type="project" value="InterPro"/>
</dbReference>
<dbReference type="Pfam" id="PF00183">
    <property type="entry name" value="HSP90"/>
    <property type="match status" value="1"/>
</dbReference>
<proteinExistence type="inferred from homology"/>
<sequence>MVLDAFMRNLESTVRTGKLHFQKQQSAILEILETILHNQQQAPSTSTEIISQLEDVSGAASLIGETHNENLFELEVNEVYAVEMFAKFPHNNVADQVVFDAYGDDSDSGVDEVLGQLSKRVGDDCPAVDQVIYDNYDDDQQIVDNDAINFGSHFVELEEKQFLAPEESSKSTFIITDGGVIWTDDVAISSSGESNTSISMIAPLIPNYHSTDMSSIDFKEWDKYKNSMDMLSNELKQVKQKIASEKPTEISHTFDSLGGPVMCQSPLIIQHSMIKGGLEEFCLSEQIIQGSVYNKLSSRIGWTKMLRSNETEGGNCDDLTRFESLIGNNTSHAQQRLFINIVPAQEENVIVYMNLTTEGVNEFVMHHFCVESRLGLQTHFYLLKQSPLSLYHSSKKPNNTKFYTPHLCIMENLEKCHVCLGFINGILNSLNPLCISSEKLQ</sequence>
<dbReference type="Gene3D" id="3.30.230.80">
    <property type="match status" value="1"/>
</dbReference>
<organism evidence="3 4">
    <name type="scientific">Lithospermum erythrorhizon</name>
    <name type="common">Purple gromwell</name>
    <name type="synonym">Lithospermum officinale var. erythrorhizon</name>
    <dbReference type="NCBI Taxonomy" id="34254"/>
    <lineage>
        <taxon>Eukaryota</taxon>
        <taxon>Viridiplantae</taxon>
        <taxon>Streptophyta</taxon>
        <taxon>Embryophyta</taxon>
        <taxon>Tracheophyta</taxon>
        <taxon>Spermatophyta</taxon>
        <taxon>Magnoliopsida</taxon>
        <taxon>eudicotyledons</taxon>
        <taxon>Gunneridae</taxon>
        <taxon>Pentapetalae</taxon>
        <taxon>asterids</taxon>
        <taxon>lamiids</taxon>
        <taxon>Boraginales</taxon>
        <taxon>Boraginaceae</taxon>
        <taxon>Boraginoideae</taxon>
        <taxon>Lithospermeae</taxon>
        <taxon>Lithospermum</taxon>
    </lineage>
</organism>
<dbReference type="EMBL" id="BAABME010007007">
    <property type="protein sequence ID" value="GAA0169878.1"/>
    <property type="molecule type" value="Genomic_DNA"/>
</dbReference>
<dbReference type="GO" id="GO:0051082">
    <property type="term" value="F:unfolded protein binding"/>
    <property type="evidence" value="ECO:0007669"/>
    <property type="project" value="InterPro"/>
</dbReference>
<reference evidence="3 4" key="1">
    <citation type="submission" date="2024-01" db="EMBL/GenBank/DDBJ databases">
        <title>The complete chloroplast genome sequence of Lithospermum erythrorhizon: insights into the phylogenetic relationship among Boraginaceae species and the maternal lineages of purple gromwells.</title>
        <authorList>
            <person name="Okada T."/>
            <person name="Watanabe K."/>
        </authorList>
    </citation>
    <scope>NUCLEOTIDE SEQUENCE [LARGE SCALE GENOMIC DNA]</scope>
</reference>
<dbReference type="GO" id="GO:0016887">
    <property type="term" value="F:ATP hydrolysis activity"/>
    <property type="evidence" value="ECO:0007669"/>
    <property type="project" value="InterPro"/>
</dbReference>
<keyword evidence="4" id="KW-1185">Reference proteome</keyword>
<evidence type="ECO:0000313" key="4">
    <source>
        <dbReference type="Proteomes" id="UP001454036"/>
    </source>
</evidence>